<organism evidence="1">
    <name type="scientific">marine sediment metagenome</name>
    <dbReference type="NCBI Taxonomy" id="412755"/>
    <lineage>
        <taxon>unclassified sequences</taxon>
        <taxon>metagenomes</taxon>
        <taxon>ecological metagenomes</taxon>
    </lineage>
</organism>
<protein>
    <recommendedName>
        <fullName evidence="2">DUF1616 domain-containing protein</fullName>
    </recommendedName>
</protein>
<sequence>MVENEKINYKLIMRIRLLLLVVWFIVVGFLVVECVPSAKEALILATTVKPETFTELYFEDHLSLPNKITLFKENNFKFTIHNLENKDMVYIYEVYIDVNREKQMIDKNSVLIKKNEYKTITEDFTITVPTQRVKVVINLIGKNQQIHFWMGEE</sequence>
<dbReference type="AlphaFoldDB" id="X1I179"/>
<gene>
    <name evidence="1" type="ORF">S03H2_42230</name>
</gene>
<evidence type="ECO:0008006" key="2">
    <source>
        <dbReference type="Google" id="ProtNLM"/>
    </source>
</evidence>
<reference evidence="1" key="1">
    <citation type="journal article" date="2014" name="Front. Microbiol.">
        <title>High frequency of phylogenetically diverse reductive dehalogenase-homologous genes in deep subseafloor sedimentary metagenomes.</title>
        <authorList>
            <person name="Kawai M."/>
            <person name="Futagami T."/>
            <person name="Toyoda A."/>
            <person name="Takaki Y."/>
            <person name="Nishi S."/>
            <person name="Hori S."/>
            <person name="Arai W."/>
            <person name="Tsubouchi T."/>
            <person name="Morono Y."/>
            <person name="Uchiyama I."/>
            <person name="Ito T."/>
            <person name="Fujiyama A."/>
            <person name="Inagaki F."/>
            <person name="Takami H."/>
        </authorList>
    </citation>
    <scope>NUCLEOTIDE SEQUENCE</scope>
    <source>
        <strain evidence="1">Expedition CK06-06</strain>
    </source>
</reference>
<evidence type="ECO:0000313" key="1">
    <source>
        <dbReference type="EMBL" id="GAH75447.1"/>
    </source>
</evidence>
<name>X1I179_9ZZZZ</name>
<proteinExistence type="predicted"/>
<accession>X1I179</accession>
<comment type="caution">
    <text evidence="1">The sequence shown here is derived from an EMBL/GenBank/DDBJ whole genome shotgun (WGS) entry which is preliminary data.</text>
</comment>
<dbReference type="EMBL" id="BARU01026273">
    <property type="protein sequence ID" value="GAH75447.1"/>
    <property type="molecule type" value="Genomic_DNA"/>
</dbReference>